<accession>A0A165GVJ6</accession>
<evidence type="ECO:0000259" key="1">
    <source>
        <dbReference type="Pfam" id="PF01425"/>
    </source>
</evidence>
<dbReference type="Gene3D" id="3.90.1300.10">
    <property type="entry name" value="Amidase signature (AS) domain"/>
    <property type="match status" value="1"/>
</dbReference>
<protein>
    <submittedName>
        <fullName evidence="2">Amidase</fullName>
    </submittedName>
</protein>
<dbReference type="InterPro" id="IPR036928">
    <property type="entry name" value="AS_sf"/>
</dbReference>
<evidence type="ECO:0000313" key="3">
    <source>
        <dbReference type="Proteomes" id="UP000076490"/>
    </source>
</evidence>
<sequence>MQNERLERIRDEWLEEATIREMQEKMEKGEVTAEEITVMYLSRISEYGRNVNAVLEVNPDALQIARQLDYERQVKGVRSPLHGIPVLLKDNMDTGDKMHTSCGSLALADHYAAEDAFLVKKLREAGAVILGKTNMTEWANFMSDKMTNGYSSRGGQVKNPYGQFDCGGSSSGAAVAVAANLAAASVGTETTGSIIEPAVQNSLVGIKPTVGAISRTGVIPLSMTQDIPGPLARTVEDALLVFRVMIGEDPSDPVTSLSGVWEDMDWEACLDPDALKGERIGVARNIFENEADSECKNLFNKKLEVLKACGAEIIDDIDLGVMEDDLGYDVLMHEFKTAVNAYLGRTPASNPIRTLSDVIEFNHQHPEETLKFGQNMLEQSDRTSGTLTERAYLEALERNRHLSSELALERAFRDHDISALVFPHYHGLSFGAAAGYPGVAVPAGKTEEGEPFGIAFYGKAFADPLLIRFAYAFEQREQGRIKPPNG</sequence>
<dbReference type="Pfam" id="PF01425">
    <property type="entry name" value="Amidase"/>
    <property type="match status" value="1"/>
</dbReference>
<dbReference type="AlphaFoldDB" id="A0A165GVJ6"/>
<dbReference type="NCBIfam" id="NF005300">
    <property type="entry name" value="PRK06828.1"/>
    <property type="match status" value="1"/>
</dbReference>
<gene>
    <name evidence="2" type="ORF">AV656_09990</name>
</gene>
<dbReference type="Proteomes" id="UP000076490">
    <property type="component" value="Unassembled WGS sequence"/>
</dbReference>
<comment type="caution">
    <text evidence="2">The sequence shown here is derived from an EMBL/GenBank/DDBJ whole genome shotgun (WGS) entry which is preliminary data.</text>
</comment>
<dbReference type="PANTHER" id="PTHR42678">
    <property type="entry name" value="AMIDASE"/>
    <property type="match status" value="1"/>
</dbReference>
<dbReference type="PANTHER" id="PTHR42678:SF34">
    <property type="entry name" value="OS04G0183300 PROTEIN"/>
    <property type="match status" value="1"/>
</dbReference>
<dbReference type="SUPFAM" id="SSF75304">
    <property type="entry name" value="Amidase signature (AS) enzymes"/>
    <property type="match status" value="1"/>
</dbReference>
<name>A0A165GVJ6_9BACL</name>
<dbReference type="EMBL" id="LQNT01000010">
    <property type="protein sequence ID" value="KZE37844.1"/>
    <property type="molecule type" value="Genomic_DNA"/>
</dbReference>
<feature type="domain" description="Amidase" evidence="1">
    <location>
        <begin position="35"/>
        <end position="466"/>
    </location>
</feature>
<reference evidence="2 3" key="1">
    <citation type="submission" date="2016-01" db="EMBL/GenBank/DDBJ databases">
        <title>Whole genome sequencing of Bhargavaea cecembensis T14.</title>
        <authorList>
            <person name="Hong K.W."/>
        </authorList>
    </citation>
    <scope>NUCLEOTIDE SEQUENCE [LARGE SCALE GENOMIC DNA]</scope>
    <source>
        <strain evidence="2 3">T14</strain>
    </source>
</reference>
<dbReference type="OrthoDB" id="9811471at2"/>
<organism evidence="2 3">
    <name type="scientific">Bhargavaea cecembensis</name>
    <dbReference type="NCBI Taxonomy" id="394098"/>
    <lineage>
        <taxon>Bacteria</taxon>
        <taxon>Bacillati</taxon>
        <taxon>Bacillota</taxon>
        <taxon>Bacilli</taxon>
        <taxon>Bacillales</taxon>
        <taxon>Caryophanaceae</taxon>
        <taxon>Bhargavaea</taxon>
    </lineage>
</organism>
<proteinExistence type="predicted"/>
<evidence type="ECO:0000313" key="2">
    <source>
        <dbReference type="EMBL" id="KZE37844.1"/>
    </source>
</evidence>
<dbReference type="RefSeq" id="WP_063181627.1">
    <property type="nucleotide sequence ID" value="NZ_LQNT01000010.1"/>
</dbReference>
<dbReference type="InterPro" id="IPR023631">
    <property type="entry name" value="Amidase_dom"/>
</dbReference>